<accession>A0A6A6R3D2</accession>
<sequence length="157" mass="17067">MADSIGWFSQAARIAPAGAACYVRHPEKRWQSVDDEVRSRGRRKTVVLFQVLEYTGERKVVGLKLHTASLLREGDVQRLHKCRLHNLGCVVFGRERNEEGDVAVGSGEDGTSPARALQAMLPSKILTSAAGCDRVASVRSEASAMMLGLDGWKCGKG</sequence>
<proteinExistence type="predicted"/>
<dbReference type="Proteomes" id="UP000799750">
    <property type="component" value="Unassembled WGS sequence"/>
</dbReference>
<organism evidence="1 2">
    <name type="scientific">Lophium mytilinum</name>
    <dbReference type="NCBI Taxonomy" id="390894"/>
    <lineage>
        <taxon>Eukaryota</taxon>
        <taxon>Fungi</taxon>
        <taxon>Dikarya</taxon>
        <taxon>Ascomycota</taxon>
        <taxon>Pezizomycotina</taxon>
        <taxon>Dothideomycetes</taxon>
        <taxon>Pleosporomycetidae</taxon>
        <taxon>Mytilinidiales</taxon>
        <taxon>Mytilinidiaceae</taxon>
        <taxon>Lophium</taxon>
    </lineage>
</organism>
<evidence type="ECO:0000313" key="2">
    <source>
        <dbReference type="Proteomes" id="UP000799750"/>
    </source>
</evidence>
<dbReference type="EMBL" id="MU004184">
    <property type="protein sequence ID" value="KAF2499059.1"/>
    <property type="molecule type" value="Genomic_DNA"/>
</dbReference>
<keyword evidence="2" id="KW-1185">Reference proteome</keyword>
<protein>
    <submittedName>
        <fullName evidence="1">Uncharacterized protein</fullName>
    </submittedName>
</protein>
<gene>
    <name evidence="1" type="ORF">BU16DRAFT_535475</name>
</gene>
<name>A0A6A6R3D2_9PEZI</name>
<reference evidence="1" key="1">
    <citation type="journal article" date="2020" name="Stud. Mycol.">
        <title>101 Dothideomycetes genomes: a test case for predicting lifestyles and emergence of pathogens.</title>
        <authorList>
            <person name="Haridas S."/>
            <person name="Albert R."/>
            <person name="Binder M."/>
            <person name="Bloem J."/>
            <person name="Labutti K."/>
            <person name="Salamov A."/>
            <person name="Andreopoulos B."/>
            <person name="Baker S."/>
            <person name="Barry K."/>
            <person name="Bills G."/>
            <person name="Bluhm B."/>
            <person name="Cannon C."/>
            <person name="Castanera R."/>
            <person name="Culley D."/>
            <person name="Daum C."/>
            <person name="Ezra D."/>
            <person name="Gonzalez J."/>
            <person name="Henrissat B."/>
            <person name="Kuo A."/>
            <person name="Liang C."/>
            <person name="Lipzen A."/>
            <person name="Lutzoni F."/>
            <person name="Magnuson J."/>
            <person name="Mondo S."/>
            <person name="Nolan M."/>
            <person name="Ohm R."/>
            <person name="Pangilinan J."/>
            <person name="Park H.-J."/>
            <person name="Ramirez L."/>
            <person name="Alfaro M."/>
            <person name="Sun H."/>
            <person name="Tritt A."/>
            <person name="Yoshinaga Y."/>
            <person name="Zwiers L.-H."/>
            <person name="Turgeon B."/>
            <person name="Goodwin S."/>
            <person name="Spatafora J."/>
            <person name="Crous P."/>
            <person name="Grigoriev I."/>
        </authorList>
    </citation>
    <scope>NUCLEOTIDE SEQUENCE</scope>
    <source>
        <strain evidence="1">CBS 269.34</strain>
    </source>
</reference>
<evidence type="ECO:0000313" key="1">
    <source>
        <dbReference type="EMBL" id="KAF2499059.1"/>
    </source>
</evidence>
<dbReference type="AlphaFoldDB" id="A0A6A6R3D2"/>